<feature type="region of interest" description="Disordered" evidence="6">
    <location>
        <begin position="137"/>
        <end position="159"/>
    </location>
</feature>
<evidence type="ECO:0000256" key="3">
    <source>
        <dbReference type="ARBA" id="ARBA00023015"/>
    </source>
</evidence>
<proteinExistence type="inferred from homology"/>
<reference evidence="8 9" key="1">
    <citation type="submission" date="2016-10" db="EMBL/GenBank/DDBJ databases">
        <authorList>
            <person name="de Groot N.N."/>
        </authorList>
    </citation>
    <scope>NUCLEOTIDE SEQUENCE [LARGE SCALE GENOMIC DNA]</scope>
    <source>
        <strain evidence="8 9">CGMCC 4.3510</strain>
    </source>
</reference>
<evidence type="ECO:0000256" key="1">
    <source>
        <dbReference type="ARBA" id="ARBA00005384"/>
    </source>
</evidence>
<dbReference type="CDD" id="cd07377">
    <property type="entry name" value="WHTH_GntR"/>
    <property type="match status" value="1"/>
</dbReference>
<evidence type="ECO:0000313" key="8">
    <source>
        <dbReference type="EMBL" id="SFE49276.1"/>
    </source>
</evidence>
<name>A0A1I2AZN0_9ACTN</name>
<dbReference type="SUPFAM" id="SSF46785">
    <property type="entry name" value="Winged helix' DNA-binding domain"/>
    <property type="match status" value="1"/>
</dbReference>
<keyword evidence="2" id="KW-0663">Pyridoxal phosphate</keyword>
<evidence type="ECO:0000256" key="2">
    <source>
        <dbReference type="ARBA" id="ARBA00022898"/>
    </source>
</evidence>
<sequence>MGAKRTNSDAEPSSDAQGGSSDGAPSAAPDGTAADGDVSDGTASPSPGWPAAWELLLPTAAAPARGRGRALQAALRDAVRSGRLAPGTQLPASRELAADLGVSRGLITDAYAQLTAEGYLSGRQGSGTWVTAAGTADAAAATAPPPADDRGGPTDFRPGLPDLSFFPRAAWSAAHRRVLGRLPHRAFGYPDPRGLPELREALAELLARRRGVAAAPDQVMVCSGVAQAHTLLGMVLHARGERAMAVEDPGSPEHTGLLGAVGLAAVPVPVDADGLCVPALAATGVRSAVVTPCHQFPSGVAYSARRRALLTDWARTVGGLVVEDDYDGDFRYDRAPVGALQGLAPGHVAYTGSVSKTLAPGLRLGWLVAPPDIVAEAARRKRTMDLGNPVTEQAALADFITGGHYDRHLRRCQRLYRRRRDILTGALAEHFPGAAVTGIAAGLHAIVSLPPRYGPESRLLAAATSAGITLRPLSDYRHSPTPAAASRIDLVMGYAHLPPEAISRAVGLLAAAEAAAPR</sequence>
<dbReference type="Gene3D" id="3.40.640.10">
    <property type="entry name" value="Type I PLP-dependent aspartate aminotransferase-like (Major domain)"/>
    <property type="match status" value="1"/>
</dbReference>
<dbReference type="GO" id="GO:0008483">
    <property type="term" value="F:transaminase activity"/>
    <property type="evidence" value="ECO:0007669"/>
    <property type="project" value="UniProtKB-KW"/>
</dbReference>
<dbReference type="STRING" id="380248.SAMN05216251_103293"/>
<keyword evidence="5" id="KW-0804">Transcription</keyword>
<evidence type="ECO:0000256" key="4">
    <source>
        <dbReference type="ARBA" id="ARBA00023125"/>
    </source>
</evidence>
<keyword evidence="8" id="KW-0808">Transferase</keyword>
<feature type="region of interest" description="Disordered" evidence="6">
    <location>
        <begin position="1"/>
        <end position="51"/>
    </location>
</feature>
<dbReference type="RefSeq" id="WP_093712504.1">
    <property type="nucleotide sequence ID" value="NZ_FONG01000003.1"/>
</dbReference>
<dbReference type="Gene3D" id="1.10.10.10">
    <property type="entry name" value="Winged helix-like DNA-binding domain superfamily/Winged helix DNA-binding domain"/>
    <property type="match status" value="1"/>
</dbReference>
<accession>A0A1I2AZN0</accession>
<dbReference type="EMBL" id="FONG01000003">
    <property type="protein sequence ID" value="SFE49276.1"/>
    <property type="molecule type" value="Genomic_DNA"/>
</dbReference>
<dbReference type="InterPro" id="IPR004839">
    <property type="entry name" value="Aminotransferase_I/II_large"/>
</dbReference>
<dbReference type="CDD" id="cd00609">
    <property type="entry name" value="AAT_like"/>
    <property type="match status" value="1"/>
</dbReference>
<dbReference type="GO" id="GO:0003700">
    <property type="term" value="F:DNA-binding transcription factor activity"/>
    <property type="evidence" value="ECO:0007669"/>
    <property type="project" value="InterPro"/>
</dbReference>
<evidence type="ECO:0000256" key="6">
    <source>
        <dbReference type="SAM" id="MobiDB-lite"/>
    </source>
</evidence>
<dbReference type="InterPro" id="IPR015421">
    <property type="entry name" value="PyrdxlP-dep_Trfase_major"/>
</dbReference>
<dbReference type="Proteomes" id="UP000199323">
    <property type="component" value="Unassembled WGS sequence"/>
</dbReference>
<evidence type="ECO:0000256" key="5">
    <source>
        <dbReference type="ARBA" id="ARBA00023163"/>
    </source>
</evidence>
<dbReference type="SUPFAM" id="SSF53383">
    <property type="entry name" value="PLP-dependent transferases"/>
    <property type="match status" value="1"/>
</dbReference>
<comment type="similarity">
    <text evidence="1">In the C-terminal section; belongs to the class-I pyridoxal-phosphate-dependent aminotransferase family.</text>
</comment>
<keyword evidence="4" id="KW-0238">DNA-binding</keyword>
<dbReference type="InterPro" id="IPR036390">
    <property type="entry name" value="WH_DNA-bd_sf"/>
</dbReference>
<dbReference type="SMART" id="SM00345">
    <property type="entry name" value="HTH_GNTR"/>
    <property type="match status" value="1"/>
</dbReference>
<dbReference type="PRINTS" id="PR00035">
    <property type="entry name" value="HTHGNTR"/>
</dbReference>
<keyword evidence="9" id="KW-1185">Reference proteome</keyword>
<dbReference type="InterPro" id="IPR036388">
    <property type="entry name" value="WH-like_DNA-bd_sf"/>
</dbReference>
<dbReference type="OrthoDB" id="594134at2"/>
<keyword evidence="3" id="KW-0805">Transcription regulation</keyword>
<feature type="compositionally biased region" description="Low complexity" evidence="6">
    <location>
        <begin position="13"/>
        <end position="31"/>
    </location>
</feature>
<dbReference type="GO" id="GO:0003677">
    <property type="term" value="F:DNA binding"/>
    <property type="evidence" value="ECO:0007669"/>
    <property type="project" value="UniProtKB-KW"/>
</dbReference>
<dbReference type="InterPro" id="IPR000524">
    <property type="entry name" value="Tscrpt_reg_HTH_GntR"/>
</dbReference>
<dbReference type="InterPro" id="IPR015424">
    <property type="entry name" value="PyrdxlP-dep_Trfase"/>
</dbReference>
<dbReference type="Pfam" id="PF00155">
    <property type="entry name" value="Aminotran_1_2"/>
    <property type="match status" value="1"/>
</dbReference>
<dbReference type="GO" id="GO:0030170">
    <property type="term" value="F:pyridoxal phosphate binding"/>
    <property type="evidence" value="ECO:0007669"/>
    <property type="project" value="InterPro"/>
</dbReference>
<dbReference type="Pfam" id="PF00392">
    <property type="entry name" value="GntR"/>
    <property type="match status" value="1"/>
</dbReference>
<dbReference type="PANTHER" id="PTHR46577">
    <property type="entry name" value="HTH-TYPE TRANSCRIPTIONAL REGULATORY PROTEIN GABR"/>
    <property type="match status" value="1"/>
</dbReference>
<protein>
    <submittedName>
        <fullName evidence="8">GntR family transcriptional regulator / MocR family aminotransferase</fullName>
    </submittedName>
</protein>
<dbReference type="PANTHER" id="PTHR46577:SF1">
    <property type="entry name" value="HTH-TYPE TRANSCRIPTIONAL REGULATORY PROTEIN GABR"/>
    <property type="match status" value="1"/>
</dbReference>
<evidence type="ECO:0000313" key="9">
    <source>
        <dbReference type="Proteomes" id="UP000199323"/>
    </source>
</evidence>
<dbReference type="PROSITE" id="PS50949">
    <property type="entry name" value="HTH_GNTR"/>
    <property type="match status" value="1"/>
</dbReference>
<evidence type="ECO:0000259" key="7">
    <source>
        <dbReference type="PROSITE" id="PS50949"/>
    </source>
</evidence>
<feature type="domain" description="HTH gntR-type" evidence="7">
    <location>
        <begin position="65"/>
        <end position="133"/>
    </location>
</feature>
<dbReference type="InterPro" id="IPR051446">
    <property type="entry name" value="HTH_trans_reg/aminotransferase"/>
</dbReference>
<keyword evidence="8" id="KW-0032">Aminotransferase</keyword>
<gene>
    <name evidence="8" type="ORF">SAMN05216251_103293</name>
</gene>
<organism evidence="8 9">
    <name type="scientific">Actinacidiphila alni</name>
    <dbReference type="NCBI Taxonomy" id="380248"/>
    <lineage>
        <taxon>Bacteria</taxon>
        <taxon>Bacillati</taxon>
        <taxon>Actinomycetota</taxon>
        <taxon>Actinomycetes</taxon>
        <taxon>Kitasatosporales</taxon>
        <taxon>Streptomycetaceae</taxon>
        <taxon>Actinacidiphila</taxon>
    </lineage>
</organism>
<dbReference type="AlphaFoldDB" id="A0A1I2AZN0"/>